<gene>
    <name evidence="1" type="ORF">SORBI_3009G148950</name>
</gene>
<evidence type="ECO:0000313" key="2">
    <source>
        <dbReference type="Proteomes" id="UP000000768"/>
    </source>
</evidence>
<reference evidence="1 2" key="1">
    <citation type="journal article" date="2009" name="Nature">
        <title>The Sorghum bicolor genome and the diversification of grasses.</title>
        <authorList>
            <person name="Paterson A.H."/>
            <person name="Bowers J.E."/>
            <person name="Bruggmann R."/>
            <person name="Dubchak I."/>
            <person name="Grimwood J."/>
            <person name="Gundlach H."/>
            <person name="Haberer G."/>
            <person name="Hellsten U."/>
            <person name="Mitros T."/>
            <person name="Poliakov A."/>
            <person name="Schmutz J."/>
            <person name="Spannagl M."/>
            <person name="Tang H."/>
            <person name="Wang X."/>
            <person name="Wicker T."/>
            <person name="Bharti A.K."/>
            <person name="Chapman J."/>
            <person name="Feltus F.A."/>
            <person name="Gowik U."/>
            <person name="Grigoriev I.V."/>
            <person name="Lyons E."/>
            <person name="Maher C.A."/>
            <person name="Martis M."/>
            <person name="Narechania A."/>
            <person name="Otillar R.P."/>
            <person name="Penning B.W."/>
            <person name="Salamov A.A."/>
            <person name="Wang Y."/>
            <person name="Zhang L."/>
            <person name="Carpita N.C."/>
            <person name="Freeling M."/>
            <person name="Gingle A.R."/>
            <person name="Hash C.T."/>
            <person name="Keller B."/>
            <person name="Klein P."/>
            <person name="Kresovich S."/>
            <person name="McCann M.C."/>
            <person name="Ming R."/>
            <person name="Peterson D.G."/>
            <person name="Mehboob-ur-Rahman"/>
            <person name="Ware D."/>
            <person name="Westhoff P."/>
            <person name="Mayer K.F."/>
            <person name="Messing J."/>
            <person name="Rokhsar D.S."/>
        </authorList>
    </citation>
    <scope>NUCLEOTIDE SEQUENCE [LARGE SCALE GENOMIC DNA]</scope>
    <source>
        <strain evidence="2">cv. BTx623</strain>
    </source>
</reference>
<dbReference type="AlphaFoldDB" id="A0A1Z5R2S8"/>
<evidence type="ECO:0000313" key="1">
    <source>
        <dbReference type="EMBL" id="OQU78072.1"/>
    </source>
</evidence>
<proteinExistence type="predicted"/>
<dbReference type="InParanoid" id="A0A1Z5R2S8"/>
<dbReference type="Gramene" id="OQU78072">
    <property type="protein sequence ID" value="OQU78072"/>
    <property type="gene ID" value="SORBI_3009G148950"/>
</dbReference>
<name>A0A1Z5R2S8_SORBI</name>
<organism evidence="1 2">
    <name type="scientific">Sorghum bicolor</name>
    <name type="common">Sorghum</name>
    <name type="synonym">Sorghum vulgare</name>
    <dbReference type="NCBI Taxonomy" id="4558"/>
    <lineage>
        <taxon>Eukaryota</taxon>
        <taxon>Viridiplantae</taxon>
        <taxon>Streptophyta</taxon>
        <taxon>Embryophyta</taxon>
        <taxon>Tracheophyta</taxon>
        <taxon>Spermatophyta</taxon>
        <taxon>Magnoliopsida</taxon>
        <taxon>Liliopsida</taxon>
        <taxon>Poales</taxon>
        <taxon>Poaceae</taxon>
        <taxon>PACMAD clade</taxon>
        <taxon>Panicoideae</taxon>
        <taxon>Andropogonodae</taxon>
        <taxon>Andropogoneae</taxon>
        <taxon>Sorghinae</taxon>
        <taxon>Sorghum</taxon>
    </lineage>
</organism>
<sequence>MERQLRFVREVGEWSCNLVVPRQHQSAMASLHPGSPGLGAHPWPMDPQPLLHLVQDMVGVYCGSSQILLAMELWLTCGWRRWASSDGRRRWNQEDLDCRVPRELACSFLIF</sequence>
<dbReference type="EMBL" id="CM000768">
    <property type="protein sequence ID" value="OQU78072.1"/>
    <property type="molecule type" value="Genomic_DNA"/>
</dbReference>
<accession>A0A1Z5R2S8</accession>
<reference evidence="2" key="2">
    <citation type="journal article" date="2018" name="Plant J.">
        <title>The Sorghum bicolor reference genome: improved assembly, gene annotations, a transcriptome atlas, and signatures of genome organization.</title>
        <authorList>
            <person name="McCormick R.F."/>
            <person name="Truong S.K."/>
            <person name="Sreedasyam A."/>
            <person name="Jenkins J."/>
            <person name="Shu S."/>
            <person name="Sims D."/>
            <person name="Kennedy M."/>
            <person name="Amirebrahimi M."/>
            <person name="Weers B.D."/>
            <person name="McKinley B."/>
            <person name="Mattison A."/>
            <person name="Morishige D.T."/>
            <person name="Grimwood J."/>
            <person name="Schmutz J."/>
            <person name="Mullet J.E."/>
        </authorList>
    </citation>
    <scope>NUCLEOTIDE SEQUENCE [LARGE SCALE GENOMIC DNA]</scope>
    <source>
        <strain evidence="2">cv. BTx623</strain>
    </source>
</reference>
<dbReference type="Proteomes" id="UP000000768">
    <property type="component" value="Chromosome 9"/>
</dbReference>
<protein>
    <submittedName>
        <fullName evidence="1">Uncharacterized protein</fullName>
    </submittedName>
</protein>
<keyword evidence="2" id="KW-1185">Reference proteome</keyword>